<reference evidence="3 4" key="1">
    <citation type="submission" date="2011-09" db="EMBL/GenBank/DDBJ databases">
        <title>The permanent draft genome of Caldithrix abyssi DSM 13497.</title>
        <authorList>
            <consortium name="US DOE Joint Genome Institute (JGI-PGF)"/>
            <person name="Lucas S."/>
            <person name="Han J."/>
            <person name="Lapidus A."/>
            <person name="Bruce D."/>
            <person name="Goodwin L."/>
            <person name="Pitluck S."/>
            <person name="Peters L."/>
            <person name="Kyrpides N."/>
            <person name="Mavromatis K."/>
            <person name="Ivanova N."/>
            <person name="Mikhailova N."/>
            <person name="Chertkov O."/>
            <person name="Detter J.C."/>
            <person name="Tapia R."/>
            <person name="Han C."/>
            <person name="Land M."/>
            <person name="Hauser L."/>
            <person name="Markowitz V."/>
            <person name="Cheng J.-F."/>
            <person name="Hugenholtz P."/>
            <person name="Woyke T."/>
            <person name="Wu D."/>
            <person name="Spring S."/>
            <person name="Brambilla E."/>
            <person name="Klenk H.-P."/>
            <person name="Eisen J.A."/>
        </authorList>
    </citation>
    <scope>NUCLEOTIDE SEQUENCE [LARGE SCALE GENOMIC DNA]</scope>
    <source>
        <strain evidence="3 4">DSM 13497</strain>
    </source>
</reference>
<dbReference type="EMBL" id="CM001402">
    <property type="protein sequence ID" value="EHO41099.1"/>
    <property type="molecule type" value="Genomic_DNA"/>
</dbReference>
<dbReference type="Proteomes" id="UP000004671">
    <property type="component" value="Chromosome"/>
</dbReference>
<reference evidence="2 5" key="2">
    <citation type="submission" date="2016-11" db="EMBL/GenBank/DDBJ databases">
        <title>Genomic analysis of Caldithrix abyssi and proposal of a novel bacterial phylum Caldithrichaeota.</title>
        <authorList>
            <person name="Kublanov I."/>
            <person name="Sigalova O."/>
            <person name="Gavrilov S."/>
            <person name="Lebedinsky A."/>
            <person name="Ivanova N."/>
            <person name="Daum C."/>
            <person name="Reddy T."/>
            <person name="Klenk H.P."/>
            <person name="Goker M."/>
            <person name="Reva O."/>
            <person name="Miroshnichenko M."/>
            <person name="Kyprides N."/>
            <person name="Woyke T."/>
            <person name="Gelfand M."/>
        </authorList>
    </citation>
    <scope>NUCLEOTIDE SEQUENCE [LARGE SCALE GENOMIC DNA]</scope>
    <source>
        <strain evidence="2 5">LF13</strain>
    </source>
</reference>
<dbReference type="Pfam" id="PF13401">
    <property type="entry name" value="AAA_22"/>
    <property type="match status" value="1"/>
</dbReference>
<dbReference type="InterPro" id="IPR049945">
    <property type="entry name" value="AAA_22"/>
</dbReference>
<proteinExistence type="predicted"/>
<sequence length="317" mass="35918">MKFRSSILAQFGVKPRDWRGSAFMRAANNILEGIEDGLFQAVIGEWGGGKKTLMAYVIDQLIKKGGHVVIYLKMLDDTRVTIGQIMNAMIAELSDGGERPYRDTFAKKMQLAKLLGIKVKGAEKRKVTVIIEQSQHLHGNTIRALKELRELSFLGETELFGVVLIGHKSLRGKIMALPDVADRVEFEILTEEYGWMNLECRKEYLKARFGKILSDAMREQVALVCKTPLQMDRFVYEKMKEVFLRGDARFKEEDFMLELKEMVKAHGLSYQRIAEATGYGKTTVARVINGEYYNPETIARVKNAIARLTKTTVNLAG</sequence>
<dbReference type="RefSeq" id="WP_006928196.1">
    <property type="nucleotide sequence ID" value="NZ_CM001402.1"/>
</dbReference>
<evidence type="ECO:0000313" key="4">
    <source>
        <dbReference type="Proteomes" id="UP000004671"/>
    </source>
</evidence>
<feature type="domain" description="ORC1/DEAH AAA+ ATPase" evidence="1">
    <location>
        <begin position="39"/>
        <end position="172"/>
    </location>
</feature>
<protein>
    <recommendedName>
        <fullName evidence="1">ORC1/DEAH AAA+ ATPase domain-containing protein</fullName>
    </recommendedName>
</protein>
<dbReference type="SUPFAM" id="SSF47413">
    <property type="entry name" value="lambda repressor-like DNA-binding domains"/>
    <property type="match status" value="1"/>
</dbReference>
<dbReference type="InParanoid" id="H1XPX3"/>
<dbReference type="KEGG" id="caby:Cabys_3626"/>
<keyword evidence="4" id="KW-1185">Reference proteome</keyword>
<dbReference type="HOGENOM" id="CLU_876268_0_0_0"/>
<dbReference type="STRING" id="880073.Cabys_3626"/>
<dbReference type="GO" id="GO:0016887">
    <property type="term" value="F:ATP hydrolysis activity"/>
    <property type="evidence" value="ECO:0007669"/>
    <property type="project" value="InterPro"/>
</dbReference>
<dbReference type="Gene3D" id="1.10.260.40">
    <property type="entry name" value="lambda repressor-like DNA-binding domains"/>
    <property type="match status" value="1"/>
</dbReference>
<dbReference type="SUPFAM" id="SSF52540">
    <property type="entry name" value="P-loop containing nucleoside triphosphate hydrolases"/>
    <property type="match status" value="1"/>
</dbReference>
<dbReference type="AlphaFoldDB" id="H1XPX3"/>
<dbReference type="eggNOG" id="COG3267">
    <property type="taxonomic scope" value="Bacteria"/>
</dbReference>
<dbReference type="InterPro" id="IPR027417">
    <property type="entry name" value="P-loop_NTPase"/>
</dbReference>
<dbReference type="Gene3D" id="3.40.50.300">
    <property type="entry name" value="P-loop containing nucleotide triphosphate hydrolases"/>
    <property type="match status" value="1"/>
</dbReference>
<dbReference type="EMBL" id="CP018099">
    <property type="protein sequence ID" value="APF20372.1"/>
    <property type="molecule type" value="Genomic_DNA"/>
</dbReference>
<dbReference type="GO" id="GO:0003677">
    <property type="term" value="F:DNA binding"/>
    <property type="evidence" value="ECO:0007669"/>
    <property type="project" value="InterPro"/>
</dbReference>
<accession>H1XPX3</accession>
<dbReference type="InterPro" id="IPR010982">
    <property type="entry name" value="Lambda_DNA-bd_dom_sf"/>
</dbReference>
<evidence type="ECO:0000259" key="1">
    <source>
        <dbReference type="Pfam" id="PF13401"/>
    </source>
</evidence>
<dbReference type="Proteomes" id="UP000183868">
    <property type="component" value="Chromosome"/>
</dbReference>
<name>H1XPX3_CALAY</name>
<gene>
    <name evidence="2" type="ORF">Cabys_3626</name>
    <name evidence="3" type="ORF">Calab_1478</name>
</gene>
<evidence type="ECO:0000313" key="3">
    <source>
        <dbReference type="EMBL" id="EHO41099.1"/>
    </source>
</evidence>
<evidence type="ECO:0000313" key="2">
    <source>
        <dbReference type="EMBL" id="APF20372.1"/>
    </source>
</evidence>
<dbReference type="PaxDb" id="880073-Calab_1478"/>
<evidence type="ECO:0000313" key="5">
    <source>
        <dbReference type="Proteomes" id="UP000183868"/>
    </source>
</evidence>
<organism evidence="3 4">
    <name type="scientific">Caldithrix abyssi DSM 13497</name>
    <dbReference type="NCBI Taxonomy" id="880073"/>
    <lineage>
        <taxon>Bacteria</taxon>
        <taxon>Pseudomonadati</taxon>
        <taxon>Calditrichota</taxon>
        <taxon>Calditrichia</taxon>
        <taxon>Calditrichales</taxon>
        <taxon>Calditrichaceae</taxon>
        <taxon>Caldithrix</taxon>
    </lineage>
</organism>